<evidence type="ECO:0008006" key="5">
    <source>
        <dbReference type="Google" id="ProtNLM"/>
    </source>
</evidence>
<comment type="caution">
    <text evidence="3">The sequence shown here is derived from an EMBL/GenBank/DDBJ whole genome shotgun (WGS) entry which is preliminary data.</text>
</comment>
<evidence type="ECO:0000256" key="2">
    <source>
        <dbReference type="SAM" id="Phobius"/>
    </source>
</evidence>
<proteinExistence type="predicted"/>
<evidence type="ECO:0000313" key="4">
    <source>
        <dbReference type="Proteomes" id="UP001308179"/>
    </source>
</evidence>
<feature type="compositionally biased region" description="Basic and acidic residues" evidence="1">
    <location>
        <begin position="608"/>
        <end position="625"/>
    </location>
</feature>
<dbReference type="EMBL" id="JAVRRR010000279">
    <property type="protein sequence ID" value="KAK5143804.1"/>
    <property type="molecule type" value="Genomic_DNA"/>
</dbReference>
<evidence type="ECO:0000256" key="1">
    <source>
        <dbReference type="SAM" id="MobiDB-lite"/>
    </source>
</evidence>
<keyword evidence="4" id="KW-1185">Reference proteome</keyword>
<feature type="compositionally biased region" description="Basic and acidic residues" evidence="1">
    <location>
        <begin position="577"/>
        <end position="587"/>
    </location>
</feature>
<keyword evidence="2" id="KW-0472">Membrane</keyword>
<feature type="compositionally biased region" description="Low complexity" evidence="1">
    <location>
        <begin position="488"/>
        <end position="506"/>
    </location>
</feature>
<dbReference type="Gene3D" id="2.120.10.80">
    <property type="entry name" value="Kelch-type beta propeller"/>
    <property type="match status" value="1"/>
</dbReference>
<accession>A0ABR0L6S1</accession>
<keyword evidence="2" id="KW-0812">Transmembrane</keyword>
<evidence type="ECO:0000313" key="3">
    <source>
        <dbReference type="EMBL" id="KAK5143804.1"/>
    </source>
</evidence>
<dbReference type="InterPro" id="IPR015915">
    <property type="entry name" value="Kelch-typ_b-propeller"/>
</dbReference>
<name>A0ABR0L6S1_9PEZI</name>
<keyword evidence="2" id="KW-1133">Transmembrane helix</keyword>
<reference evidence="3 4" key="1">
    <citation type="submission" date="2023-08" db="EMBL/GenBank/DDBJ databases">
        <title>Black Yeasts Isolated from many extreme environments.</title>
        <authorList>
            <person name="Coleine C."/>
            <person name="Stajich J.E."/>
            <person name="Selbmann L."/>
        </authorList>
    </citation>
    <scope>NUCLEOTIDE SEQUENCE [LARGE SCALE GENOMIC DNA]</scope>
    <source>
        <strain evidence="3 4">CCFEE 5386</strain>
    </source>
</reference>
<feature type="transmembrane region" description="Helical" evidence="2">
    <location>
        <begin position="61"/>
        <end position="86"/>
    </location>
</feature>
<feature type="region of interest" description="Disordered" evidence="1">
    <location>
        <begin position="487"/>
        <end position="512"/>
    </location>
</feature>
<sequence>MLARYTYDDLRGWSEAYAPNTATPPRFTVPLTLRKDWTPEPVARTGKGETRKDPDLAQQCIVLLPISAYCFSCCSVVALMAAWLLFGLVSVSLLPRIRGTAGDVCVVEGARTALLNDRLFFSGGSYFTVTLAGDGEDIVESSSLYSLHMTADLPVERYMPNSLLANLSIPANASWSEGTQVYSPGPLWYTNDTLYGFAALGAIPNTLPSYNITAGTWQFAQVTGGDLSFGNNTDAQSISVPQFGLIFVMGRPSVSSASSLSRFDASDPANLSWTIETLGNGSHGIEVPNLAYGTMVYLPAGEQGVLVSFGGENKASGDIPPIWVIDFCSGAAISPDGGAFHITIYGGSNEEDADFTEAVYTLSIPSFTWINATSVSYQSNAEQSVNATAGRASPSCQVYKGAQLVVVGGSVRLGNDTQDSCNPVFSPLRALDLSTYTWQTIFDPNVTYQVPPVVYHVIGGNASGGATQTAPSSGWADPSLAAIMNQRVPQATSTSSVTTSTPSTAQKPALSPSNIGAIAGSAVGGAAFLAILAAVIWYCCRARRRSSRLKGGNAYGQVPTDGTENLSRFEMEAKHLNELPGDGRPHEAGTTQVYEMQAEPSELPGDDFVNHRAEGGQNADREPVR</sequence>
<protein>
    <recommendedName>
        <fullName evidence="5">Kelch repeat protein</fullName>
    </recommendedName>
</protein>
<gene>
    <name evidence="3" type="ORF">LTR32_004137</name>
</gene>
<organism evidence="3 4">
    <name type="scientific">Rachicladosporium monterosium</name>
    <dbReference type="NCBI Taxonomy" id="1507873"/>
    <lineage>
        <taxon>Eukaryota</taxon>
        <taxon>Fungi</taxon>
        <taxon>Dikarya</taxon>
        <taxon>Ascomycota</taxon>
        <taxon>Pezizomycotina</taxon>
        <taxon>Dothideomycetes</taxon>
        <taxon>Dothideomycetidae</taxon>
        <taxon>Cladosporiales</taxon>
        <taxon>Cladosporiaceae</taxon>
        <taxon>Rachicladosporium</taxon>
    </lineage>
</organism>
<feature type="transmembrane region" description="Helical" evidence="2">
    <location>
        <begin position="515"/>
        <end position="540"/>
    </location>
</feature>
<dbReference type="SUPFAM" id="SSF117281">
    <property type="entry name" value="Kelch motif"/>
    <property type="match status" value="1"/>
</dbReference>
<feature type="region of interest" description="Disordered" evidence="1">
    <location>
        <begin position="577"/>
        <end position="625"/>
    </location>
</feature>
<dbReference type="Proteomes" id="UP001308179">
    <property type="component" value="Unassembled WGS sequence"/>
</dbReference>